<protein>
    <submittedName>
        <fullName evidence="1">Uncharacterized protein</fullName>
    </submittedName>
</protein>
<proteinExistence type="predicted"/>
<sequence length="189" mass="20533">MTTDDELRRGARRGAETALDEFGSGSHGSVASRPGQGFEEFYCLDWLVEEFCSLDCKSGVSTIRRLEKTDNNRIAKACGATIVNRPDELQESDVGTGVGLFEVKKIGDGFFAFVDNCKDPKACTVLLRGASKDLLNEVERNLQDALCVARNIFKNPKLLPGGGATELTVSATLKQESQSIEGIEKPRSL</sequence>
<evidence type="ECO:0000313" key="1">
    <source>
        <dbReference type="EMBL" id="KAI8527594.1"/>
    </source>
</evidence>
<dbReference type="Proteomes" id="UP001062846">
    <property type="component" value="Chromosome 12"/>
</dbReference>
<keyword evidence="2" id="KW-1185">Reference proteome</keyword>
<accession>A0ACC0LFZ4</accession>
<comment type="caution">
    <text evidence="1">The sequence shown here is derived from an EMBL/GenBank/DDBJ whole genome shotgun (WGS) entry which is preliminary data.</text>
</comment>
<dbReference type="EMBL" id="CM046399">
    <property type="protein sequence ID" value="KAI8527594.1"/>
    <property type="molecule type" value="Genomic_DNA"/>
</dbReference>
<evidence type="ECO:0000313" key="2">
    <source>
        <dbReference type="Proteomes" id="UP001062846"/>
    </source>
</evidence>
<gene>
    <name evidence="1" type="ORF">RHMOL_Rhmol12G0087300</name>
</gene>
<reference evidence="1" key="1">
    <citation type="submission" date="2022-02" db="EMBL/GenBank/DDBJ databases">
        <title>Plant Genome Project.</title>
        <authorList>
            <person name="Zhang R.-G."/>
        </authorList>
    </citation>
    <scope>NUCLEOTIDE SEQUENCE</scope>
    <source>
        <strain evidence="1">AT1</strain>
    </source>
</reference>
<organism evidence="1 2">
    <name type="scientific">Rhododendron molle</name>
    <name type="common">Chinese azalea</name>
    <name type="synonym">Azalea mollis</name>
    <dbReference type="NCBI Taxonomy" id="49168"/>
    <lineage>
        <taxon>Eukaryota</taxon>
        <taxon>Viridiplantae</taxon>
        <taxon>Streptophyta</taxon>
        <taxon>Embryophyta</taxon>
        <taxon>Tracheophyta</taxon>
        <taxon>Spermatophyta</taxon>
        <taxon>Magnoliopsida</taxon>
        <taxon>eudicotyledons</taxon>
        <taxon>Gunneridae</taxon>
        <taxon>Pentapetalae</taxon>
        <taxon>asterids</taxon>
        <taxon>Ericales</taxon>
        <taxon>Ericaceae</taxon>
        <taxon>Ericoideae</taxon>
        <taxon>Rhodoreae</taxon>
        <taxon>Rhododendron</taxon>
    </lineage>
</organism>
<name>A0ACC0LFZ4_RHOML</name>